<dbReference type="AlphaFoldDB" id="A0A6P7JFP6"/>
<dbReference type="PROSITE" id="PS50106">
    <property type="entry name" value="PDZ"/>
    <property type="match status" value="3"/>
</dbReference>
<dbReference type="CDD" id="cd06768">
    <property type="entry name" value="PDZ_NHERF-like"/>
    <property type="match status" value="1"/>
</dbReference>
<evidence type="ECO:0000259" key="2">
    <source>
        <dbReference type="PROSITE" id="PS50106"/>
    </source>
</evidence>
<feature type="domain" description="PDZ" evidence="2">
    <location>
        <begin position="155"/>
        <end position="236"/>
    </location>
</feature>
<dbReference type="GeneID" id="114444881"/>
<dbReference type="InterPro" id="IPR051067">
    <property type="entry name" value="NHER"/>
</dbReference>
<dbReference type="OrthoDB" id="10009200at2759"/>
<evidence type="ECO:0000313" key="4">
    <source>
        <dbReference type="RefSeq" id="XP_028275563.1"/>
    </source>
</evidence>
<sequence>MRSSTAQQDATDFPSFTFNPKQGIDNPALVISDDPEPNPVVVPRLLQLKRLEGESFGFYLCMDQRSHGFEIGGVEPWSPADHSGLRKGDRVLEVNEQYVDNMNFNRVVRKIQWCGLHLFLLVLRKEEYEQAVHMGVDLQTLVKVSKRDCWSRPRLCHISRHPEQGIGMTVTSLKGQMGQYTVSTLADGPAEKAGVHTGDKLIWINGVTVSMLTQSTLKRTLKKSRDSVTVLVIDRDSESCYVRRKAPILPAIAENCNLPHTAKTMHLVKGPDGYGFLLRQEKLAGSQRIVHVFREVDDGSPALGVGMKDGDLLLAVNGEPVESMEHDDIVKRIRRSGDEVSLTSISITGRDYYRQLSISPLLFHEDCSLQCTDTQRETTLSKSTIYKEKKHSAFNSHSVPGTFTTQLSERRESISEAFL</sequence>
<feature type="domain" description="PDZ" evidence="2">
    <location>
        <begin position="264"/>
        <end position="342"/>
    </location>
</feature>
<keyword evidence="1" id="KW-0677">Repeat</keyword>
<dbReference type="PANTHER" id="PTHR14191:SF20">
    <property type="entry name" value="NA(+)_H(+) EXCHANGE REGULATORY COFACTOR NHE-RF4"/>
    <property type="match status" value="1"/>
</dbReference>
<dbReference type="Pfam" id="PF00595">
    <property type="entry name" value="PDZ"/>
    <property type="match status" value="3"/>
</dbReference>
<dbReference type="RefSeq" id="XP_028275563.1">
    <property type="nucleotide sequence ID" value="XM_028419762.1"/>
</dbReference>
<proteinExistence type="predicted"/>
<dbReference type="GO" id="GO:0043495">
    <property type="term" value="F:protein-membrane adaptor activity"/>
    <property type="evidence" value="ECO:0007669"/>
    <property type="project" value="TreeGrafter"/>
</dbReference>
<dbReference type="PANTHER" id="PTHR14191">
    <property type="entry name" value="PDZ DOMAIN CONTAINING PROTEIN"/>
    <property type="match status" value="1"/>
</dbReference>
<gene>
    <name evidence="4" type="primary">LOC114444881</name>
</gene>
<feature type="domain" description="PDZ" evidence="2">
    <location>
        <begin position="45"/>
        <end position="126"/>
    </location>
</feature>
<dbReference type="InterPro" id="IPR001478">
    <property type="entry name" value="PDZ"/>
</dbReference>
<dbReference type="SUPFAM" id="SSF50156">
    <property type="entry name" value="PDZ domain-like"/>
    <property type="match status" value="3"/>
</dbReference>
<dbReference type="GO" id="GO:0005102">
    <property type="term" value="F:signaling receptor binding"/>
    <property type="evidence" value="ECO:0007669"/>
    <property type="project" value="TreeGrafter"/>
</dbReference>
<dbReference type="SMART" id="SM00228">
    <property type="entry name" value="PDZ"/>
    <property type="match status" value="3"/>
</dbReference>
<evidence type="ECO:0000256" key="1">
    <source>
        <dbReference type="ARBA" id="ARBA00022737"/>
    </source>
</evidence>
<dbReference type="GO" id="GO:0016324">
    <property type="term" value="C:apical plasma membrane"/>
    <property type="evidence" value="ECO:0007669"/>
    <property type="project" value="TreeGrafter"/>
</dbReference>
<protein>
    <submittedName>
        <fullName evidence="4">Na(+)/H(+) exchange regulatory cofactor NHE-RF3-like</fullName>
    </submittedName>
</protein>
<dbReference type="Gene3D" id="2.30.42.10">
    <property type="match status" value="3"/>
</dbReference>
<evidence type="ECO:0000313" key="3">
    <source>
        <dbReference type="Proteomes" id="UP000515145"/>
    </source>
</evidence>
<dbReference type="GO" id="GO:0072659">
    <property type="term" value="P:protein localization to plasma membrane"/>
    <property type="evidence" value="ECO:0007669"/>
    <property type="project" value="TreeGrafter"/>
</dbReference>
<organism evidence="3 4">
    <name type="scientific">Parambassis ranga</name>
    <name type="common">Indian glassy fish</name>
    <dbReference type="NCBI Taxonomy" id="210632"/>
    <lineage>
        <taxon>Eukaryota</taxon>
        <taxon>Metazoa</taxon>
        <taxon>Chordata</taxon>
        <taxon>Craniata</taxon>
        <taxon>Vertebrata</taxon>
        <taxon>Euteleostomi</taxon>
        <taxon>Actinopterygii</taxon>
        <taxon>Neopterygii</taxon>
        <taxon>Teleostei</taxon>
        <taxon>Neoteleostei</taxon>
        <taxon>Acanthomorphata</taxon>
        <taxon>Ovalentaria</taxon>
        <taxon>Ambassidae</taxon>
        <taxon>Parambassis</taxon>
    </lineage>
</organism>
<keyword evidence="3" id="KW-1185">Reference proteome</keyword>
<accession>A0A6P7JFP6</accession>
<reference evidence="4" key="1">
    <citation type="submission" date="2025-08" db="UniProtKB">
        <authorList>
            <consortium name="RefSeq"/>
        </authorList>
    </citation>
    <scope>IDENTIFICATION</scope>
</reference>
<name>A0A6P7JFP6_9TELE</name>
<dbReference type="InParanoid" id="A0A6P7JFP6"/>
<dbReference type="Proteomes" id="UP000515145">
    <property type="component" value="Chromosome 13"/>
</dbReference>
<dbReference type="InterPro" id="IPR036034">
    <property type="entry name" value="PDZ_sf"/>
</dbReference>